<evidence type="ECO:0000256" key="1">
    <source>
        <dbReference type="SAM" id="MobiDB-lite"/>
    </source>
</evidence>
<dbReference type="InterPro" id="IPR002123">
    <property type="entry name" value="Plipid/glycerol_acylTrfase"/>
</dbReference>
<feature type="domain" description="Phospholipid/glycerol acyltransferase" evidence="2">
    <location>
        <begin position="281"/>
        <end position="400"/>
    </location>
</feature>
<sequence length="494" mass="51747">MPSTSGVSTSRASTSGASRSGASRAGAKPAGAARSAAKTAKTAKPAKPVKPVKKGALAAGAARASGERAKRRSTPLIASAAAAAPVAPVVQAVPAAVAAAPDASTTPSSGKHRPQPVAKVVPTRKAVARSGSRTTKPAKPARPAREGTAVATASTRHTEAEPKVRTLKAVTDETVVPLDVADPTTSRSIAPGVEELLTAGIAAVRVASEAAGISSDDVERHIASLLSFVRRRVTGDYTVDEFGFDEDFTRHFYLPVLRPLYKSWFRVEVRGIENIPAEGGGLVVANHSGTVAMDSLMTQVAVHDEHPAHRHLRMLGADLVFQTPVIGQVARKSGSTLAANPDAERLLSSGELAGVWPEGFKGVGKPFSERYKLQRFGRGGFVSAALKTGAPIIPCSIVGAEEIYPIIGNMKTVARLLGAPYAPITPTWPLLGPLGLIPLPSKWIIEFGSPVETADLGPNAADDPMLVFDLTDQVRETIQQTLYSLLMQRRSVFF</sequence>
<dbReference type="RefSeq" id="WP_140742058.1">
    <property type="nucleotide sequence ID" value="NZ_RCZM01000005.1"/>
</dbReference>
<comment type="caution">
    <text evidence="3">The sequence shown here is derived from an EMBL/GenBank/DDBJ whole genome shotgun (WGS) entry which is preliminary data.</text>
</comment>
<gene>
    <name evidence="3" type="ORF">EAH86_14700</name>
</gene>
<dbReference type="CDD" id="cd07987">
    <property type="entry name" value="LPLAT_MGAT-like"/>
    <property type="match status" value="1"/>
</dbReference>
<dbReference type="SUPFAM" id="SSF69593">
    <property type="entry name" value="Glycerol-3-phosphate (1)-acyltransferase"/>
    <property type="match status" value="1"/>
</dbReference>
<name>A0A502CSV1_9MICO</name>
<dbReference type="Proteomes" id="UP000317722">
    <property type="component" value="Unassembled WGS sequence"/>
</dbReference>
<feature type="compositionally biased region" description="Low complexity" evidence="1">
    <location>
        <begin position="54"/>
        <end position="64"/>
    </location>
</feature>
<evidence type="ECO:0000313" key="4">
    <source>
        <dbReference type="Proteomes" id="UP000317722"/>
    </source>
</evidence>
<keyword evidence="3" id="KW-0012">Acyltransferase</keyword>
<evidence type="ECO:0000313" key="3">
    <source>
        <dbReference type="EMBL" id="TPG14811.1"/>
    </source>
</evidence>
<feature type="compositionally biased region" description="Low complexity" evidence="1">
    <location>
        <begin position="1"/>
        <end position="46"/>
    </location>
</feature>
<dbReference type="EMBL" id="RCZM01000005">
    <property type="protein sequence ID" value="TPG14811.1"/>
    <property type="molecule type" value="Genomic_DNA"/>
</dbReference>
<organism evidence="3 4">
    <name type="scientific">Pedococcus bigeumensis</name>
    <dbReference type="NCBI Taxonomy" id="433644"/>
    <lineage>
        <taxon>Bacteria</taxon>
        <taxon>Bacillati</taxon>
        <taxon>Actinomycetota</taxon>
        <taxon>Actinomycetes</taxon>
        <taxon>Micrococcales</taxon>
        <taxon>Intrasporangiaceae</taxon>
        <taxon>Pedococcus</taxon>
    </lineage>
</organism>
<dbReference type="OrthoDB" id="5241618at2"/>
<dbReference type="PANTHER" id="PTHR22753:SF14">
    <property type="entry name" value="MONOACYLGLYCEROL_DIACYLGLYCEROL O-ACYLTRANSFERASE"/>
    <property type="match status" value="1"/>
</dbReference>
<reference evidence="3 4" key="1">
    <citation type="journal article" date="2019" name="Environ. Microbiol.">
        <title>Species interactions and distinct microbial communities in high Arctic permafrost affected cryosols are associated with the CH4 and CO2 gas fluxes.</title>
        <authorList>
            <person name="Altshuler I."/>
            <person name="Hamel J."/>
            <person name="Turney S."/>
            <person name="Magnuson E."/>
            <person name="Levesque R."/>
            <person name="Greer C."/>
            <person name="Whyte L.G."/>
        </authorList>
    </citation>
    <scope>NUCLEOTIDE SEQUENCE [LARGE SCALE GENOMIC DNA]</scope>
    <source>
        <strain evidence="3 4">S9.3A</strain>
    </source>
</reference>
<dbReference type="GO" id="GO:0016746">
    <property type="term" value="F:acyltransferase activity"/>
    <property type="evidence" value="ECO:0007669"/>
    <property type="project" value="UniProtKB-KW"/>
</dbReference>
<protein>
    <submittedName>
        <fullName evidence="3">Acyltransferase family protein</fullName>
    </submittedName>
</protein>
<feature type="region of interest" description="Disordered" evidence="1">
    <location>
        <begin position="101"/>
        <end position="163"/>
    </location>
</feature>
<dbReference type="Pfam" id="PF01553">
    <property type="entry name" value="Acyltransferase"/>
    <property type="match status" value="1"/>
</dbReference>
<dbReference type="SMART" id="SM00563">
    <property type="entry name" value="PlsC"/>
    <property type="match status" value="1"/>
</dbReference>
<accession>A0A502CSV1</accession>
<dbReference type="GO" id="GO:0016020">
    <property type="term" value="C:membrane"/>
    <property type="evidence" value="ECO:0007669"/>
    <property type="project" value="TreeGrafter"/>
</dbReference>
<evidence type="ECO:0000259" key="2">
    <source>
        <dbReference type="SMART" id="SM00563"/>
    </source>
</evidence>
<dbReference type="AlphaFoldDB" id="A0A502CSV1"/>
<keyword evidence="3" id="KW-0808">Transferase</keyword>
<dbReference type="PANTHER" id="PTHR22753">
    <property type="entry name" value="TRANSMEMBRANE PROTEIN 68"/>
    <property type="match status" value="1"/>
</dbReference>
<keyword evidence="4" id="KW-1185">Reference proteome</keyword>
<proteinExistence type="predicted"/>
<feature type="region of interest" description="Disordered" evidence="1">
    <location>
        <begin position="1"/>
        <end position="73"/>
    </location>
</feature>